<comment type="caution">
    <text evidence="2">The sequence shown here is derived from an EMBL/GenBank/DDBJ whole genome shotgun (WGS) entry which is preliminary data.</text>
</comment>
<dbReference type="GO" id="GO:0006355">
    <property type="term" value="P:regulation of DNA-templated transcription"/>
    <property type="evidence" value="ECO:0007669"/>
    <property type="project" value="InterPro"/>
</dbReference>
<protein>
    <recommendedName>
        <fullName evidence="4">HTH luxR-type domain-containing protein</fullName>
    </recommendedName>
</protein>
<accession>A0A7J4XMQ3</accession>
<dbReference type="Proteomes" id="UP000422221">
    <property type="component" value="Unassembled WGS sequence"/>
</dbReference>
<evidence type="ECO:0000313" key="3">
    <source>
        <dbReference type="Proteomes" id="UP000422221"/>
    </source>
</evidence>
<keyword evidence="1" id="KW-0812">Transmembrane</keyword>
<dbReference type="InterPro" id="IPR036388">
    <property type="entry name" value="WH-like_DNA-bd_sf"/>
</dbReference>
<dbReference type="AlphaFoldDB" id="A0A7J4XMQ3"/>
<dbReference type="RefSeq" id="WP_005927331.1">
    <property type="nucleotide sequence ID" value="NZ_CABKSE010000001.1"/>
</dbReference>
<name>A0A7J4XMQ3_9BACE</name>
<dbReference type="SUPFAM" id="SSF46894">
    <property type="entry name" value="C-terminal effector domain of the bipartite response regulators"/>
    <property type="match status" value="1"/>
</dbReference>
<organism evidence="2 3">
    <name type="scientific">Bacteroides salyersiae</name>
    <dbReference type="NCBI Taxonomy" id="291644"/>
    <lineage>
        <taxon>Bacteria</taxon>
        <taxon>Pseudomonadati</taxon>
        <taxon>Bacteroidota</taxon>
        <taxon>Bacteroidia</taxon>
        <taxon>Bacteroidales</taxon>
        <taxon>Bacteroidaceae</taxon>
        <taxon>Bacteroides</taxon>
    </lineage>
</organism>
<feature type="transmembrane region" description="Helical" evidence="1">
    <location>
        <begin position="6"/>
        <end position="26"/>
    </location>
</feature>
<keyword evidence="1" id="KW-1133">Transmembrane helix</keyword>
<reference evidence="2 3" key="1">
    <citation type="journal article" date="2019" name="Nat. Med.">
        <title>A library of human gut bacterial isolates paired with longitudinal multiomics data enables mechanistic microbiome research.</title>
        <authorList>
            <person name="Poyet M."/>
            <person name="Groussin M."/>
            <person name="Gibbons S.M."/>
            <person name="Avila-Pacheco J."/>
            <person name="Jiang X."/>
            <person name="Kearney S.M."/>
            <person name="Perrotta A.R."/>
            <person name="Berdy B."/>
            <person name="Zhao S."/>
            <person name="Lieberman T.D."/>
            <person name="Swanson P.K."/>
            <person name="Smith M."/>
            <person name="Roesemann S."/>
            <person name="Alexander J.E."/>
            <person name="Rich S.A."/>
            <person name="Livny J."/>
            <person name="Vlamakis H."/>
            <person name="Clish C."/>
            <person name="Bullock K."/>
            <person name="Deik A."/>
            <person name="Scott J."/>
            <person name="Pierce K.A."/>
            <person name="Xavier R.J."/>
            <person name="Alm E.J."/>
        </authorList>
    </citation>
    <scope>NUCLEOTIDE SEQUENCE [LARGE SCALE GENOMIC DNA]</scope>
    <source>
        <strain evidence="2 3">BIOML-A10</strain>
    </source>
</reference>
<evidence type="ECO:0000256" key="1">
    <source>
        <dbReference type="SAM" id="Phobius"/>
    </source>
</evidence>
<evidence type="ECO:0008006" key="4">
    <source>
        <dbReference type="Google" id="ProtNLM"/>
    </source>
</evidence>
<dbReference type="InterPro" id="IPR016032">
    <property type="entry name" value="Sig_transdc_resp-reg_C-effctor"/>
</dbReference>
<evidence type="ECO:0000313" key="2">
    <source>
        <dbReference type="EMBL" id="KAA3768594.1"/>
    </source>
</evidence>
<proteinExistence type="predicted"/>
<dbReference type="Gene3D" id="1.10.10.10">
    <property type="entry name" value="Winged helix-like DNA-binding domain superfamily/Winged helix DNA-binding domain"/>
    <property type="match status" value="1"/>
</dbReference>
<dbReference type="GO" id="GO:0003677">
    <property type="term" value="F:DNA binding"/>
    <property type="evidence" value="ECO:0007669"/>
    <property type="project" value="InterPro"/>
</dbReference>
<dbReference type="EMBL" id="VWMK01000003">
    <property type="protein sequence ID" value="KAA3768594.1"/>
    <property type="molecule type" value="Genomic_DNA"/>
</dbReference>
<gene>
    <name evidence="2" type="ORF">F3F73_04640</name>
</gene>
<keyword evidence="1" id="KW-0472">Membrane</keyword>
<sequence length="161" mass="18781">MSNTLYIHIGYWIVILLILFVGYLIYPKKQKKSSKRAGKNFCIEQSCPQKVNTISTSLEKKQVLLNMPSDDKDWHCLEAYFDNTYDGFIQKLRNNYPLSNEDIHLIILICLEVSNKQIASYYHIQLASLATHRYRIAKKMGLKEVKSINEAITGMLRNEKY</sequence>